<evidence type="ECO:0000313" key="1">
    <source>
        <dbReference type="EMBL" id="USE84369.1"/>
    </source>
</evidence>
<sequence length="50" mass="6079">MEQYLKETSLLDYNQHQQQLSFIQEIMFKNIVRHLMNKNVDNIRNAKIAE</sequence>
<gene>
    <name evidence="1" type="ORF">M5E07_06095</name>
</gene>
<evidence type="ECO:0000313" key="2">
    <source>
        <dbReference type="Proteomes" id="UP001056716"/>
    </source>
</evidence>
<keyword evidence="2" id="KW-1185">Reference proteome</keyword>
<name>A0AAE9LTJ0_9GAMM</name>
<reference evidence="1" key="1">
    <citation type="submission" date="2022-06" db="EMBL/GenBank/DDBJ databases">
        <title>Isolation, identification and characterization of iprodione-degrading strains in Lhasa, Tibet.</title>
        <authorList>
            <person name="Pan H."/>
        </authorList>
    </citation>
    <scope>NUCLEOTIDE SEQUENCE</scope>
    <source>
        <strain evidence="1">Y-23</strain>
    </source>
</reference>
<protein>
    <submittedName>
        <fullName evidence="1">Uncharacterized protein</fullName>
    </submittedName>
</protein>
<accession>A0AAE9LTJ0</accession>
<dbReference type="AlphaFoldDB" id="A0AAE9LTJ0"/>
<dbReference type="KEGG" id="atz:M5E07_06095"/>
<proteinExistence type="predicted"/>
<organism evidence="1 2">
    <name type="scientific">Acinetobacter tibetensis</name>
    <dbReference type="NCBI Taxonomy" id="2943497"/>
    <lineage>
        <taxon>Bacteria</taxon>
        <taxon>Pseudomonadati</taxon>
        <taxon>Pseudomonadota</taxon>
        <taxon>Gammaproteobacteria</taxon>
        <taxon>Moraxellales</taxon>
        <taxon>Moraxellaceae</taxon>
        <taxon>Acinetobacter</taxon>
    </lineage>
</organism>
<dbReference type="RefSeq" id="WP_252223036.1">
    <property type="nucleotide sequence ID" value="NZ_CP098732.1"/>
</dbReference>
<dbReference type="EMBL" id="CP098732">
    <property type="protein sequence ID" value="USE84369.1"/>
    <property type="molecule type" value="Genomic_DNA"/>
</dbReference>
<dbReference type="Proteomes" id="UP001056716">
    <property type="component" value="Chromosome"/>
</dbReference>